<dbReference type="EMBL" id="BAAAZO010000008">
    <property type="protein sequence ID" value="GAA3621743.1"/>
    <property type="molecule type" value="Genomic_DNA"/>
</dbReference>
<dbReference type="Proteomes" id="UP001501074">
    <property type="component" value="Unassembled WGS sequence"/>
</dbReference>
<comment type="caution">
    <text evidence="3">The sequence shown here is derived from an EMBL/GenBank/DDBJ whole genome shotgun (WGS) entry which is preliminary data.</text>
</comment>
<dbReference type="InterPro" id="IPR036388">
    <property type="entry name" value="WH-like_DNA-bd_sf"/>
</dbReference>
<evidence type="ECO:0000259" key="2">
    <source>
        <dbReference type="Pfam" id="PF07510"/>
    </source>
</evidence>
<dbReference type="Pfam" id="PF07510">
    <property type="entry name" value="GmrSD_C"/>
    <property type="match status" value="1"/>
</dbReference>
<reference evidence="4" key="1">
    <citation type="journal article" date="2019" name="Int. J. Syst. Evol. Microbiol.">
        <title>The Global Catalogue of Microorganisms (GCM) 10K type strain sequencing project: providing services to taxonomists for standard genome sequencing and annotation.</title>
        <authorList>
            <consortium name="The Broad Institute Genomics Platform"/>
            <consortium name="The Broad Institute Genome Sequencing Center for Infectious Disease"/>
            <person name="Wu L."/>
            <person name="Ma J."/>
        </authorList>
    </citation>
    <scope>NUCLEOTIDE SEQUENCE [LARGE SCALE GENOMIC DNA]</scope>
    <source>
        <strain evidence="4">JCM 16902</strain>
    </source>
</reference>
<organism evidence="3 4">
    <name type="scientific">Kineosporia mesophila</name>
    <dbReference type="NCBI Taxonomy" id="566012"/>
    <lineage>
        <taxon>Bacteria</taxon>
        <taxon>Bacillati</taxon>
        <taxon>Actinomycetota</taxon>
        <taxon>Actinomycetes</taxon>
        <taxon>Kineosporiales</taxon>
        <taxon>Kineosporiaceae</taxon>
        <taxon>Kineosporia</taxon>
    </lineage>
</organism>
<dbReference type="PANTHER" id="PTHR35149">
    <property type="entry name" value="SLL5132 PROTEIN"/>
    <property type="match status" value="1"/>
</dbReference>
<feature type="domain" description="GmrSD restriction endonucleases N-terminal" evidence="1">
    <location>
        <begin position="10"/>
        <end position="229"/>
    </location>
</feature>
<accession>A0ABP7A040</accession>
<dbReference type="PANTHER" id="PTHR35149:SF2">
    <property type="entry name" value="DUF262 DOMAIN-CONTAINING PROTEIN"/>
    <property type="match status" value="1"/>
</dbReference>
<evidence type="ECO:0000313" key="3">
    <source>
        <dbReference type="EMBL" id="GAA3621743.1"/>
    </source>
</evidence>
<dbReference type="Pfam" id="PF03235">
    <property type="entry name" value="GmrSD_N"/>
    <property type="match status" value="1"/>
</dbReference>
<dbReference type="Gene3D" id="1.10.10.10">
    <property type="entry name" value="Winged helix-like DNA-binding domain superfamily/Winged helix DNA-binding domain"/>
    <property type="match status" value="1"/>
</dbReference>
<protein>
    <submittedName>
        <fullName evidence="3">DUF262 domain-containing protein</fullName>
    </submittedName>
</protein>
<sequence length="840" mass="93559">MVHAAETSLKVLLEGTKQYLVPLYQRTYSWSRQQHVRLWEDVLKLAEDRSVDHQTTHFIGSLVLAPAAANGPAGVQQFLVVDGQQRLTTLSLLLCAIRDHRGESEGANHRERLNEQYLINKWEKESLRSKLLPTQVDRASYQSCLESTPHAGAGDPIGKAYNYFRSQLRQPDEAGNPIDLAAVEDAVIQGLSLVCVTAQAGDNVHRIFESLNNTGLQLTQGDLLRNYLFMRLPSRGDKVYSNLWLPLQKTLSSDELETLFWLDLVRDDARVKRTDTYNRQQVRLNRLSGEDAIEAAVKRFARLGTLFAVILHPEQETDADVRRGLQRLYSWDTTTVYPLLLHLLDQRDTGAADSATVARTLTIIESFLVRRLLMGRATNNVNRVLLGAVAELRANRPLDEAVRDYLSTGRKYYATDRELLEGIEHQSFYFNGAPHQRALVLRWLEEHLGSKEPVNLSNLTIEHVLPQTLTAFWEQALSTGLEADETVEDVHSQVLHTLGNLTLTGYNSELSNGPFDKKRTVLATSGVRMNQEIAENEVWGRAQILARAAVLAQRAVSIWPGPSSQSPSGASELWQLLDSALTELPAGSWTTYGDLAALIGTHPVPLGMRLSTHPAPNAHRVLQAGGTVSPGFRWPNPDRDDDPLQILRSEGVTIDDAGRADPGQRVTVEELAELVGLSTDGLQVLPDLAPGQDRARRDRFLGQLTTANDISVVNGVLRLLDRWTADGGELVYGNNAQTSCFPVVRTPLNRENAPWPVAIYPAGKVEVVFKHMASRPPFNDLAMREEFRLRLNAIDGIDLSASKIQLRPSFPLDVLSDEKAVEQLADAFSWFLQVTWQANS</sequence>
<gene>
    <name evidence="3" type="ORF">GCM10022223_43300</name>
</gene>
<dbReference type="RefSeq" id="WP_231487033.1">
    <property type="nucleotide sequence ID" value="NZ_BAAAZO010000008.1"/>
</dbReference>
<name>A0ABP7A040_9ACTN</name>
<evidence type="ECO:0000313" key="4">
    <source>
        <dbReference type="Proteomes" id="UP001501074"/>
    </source>
</evidence>
<dbReference type="InterPro" id="IPR036217">
    <property type="entry name" value="MethylDNA_cys_MeTrfase_DNAb"/>
</dbReference>
<proteinExistence type="predicted"/>
<dbReference type="InterPro" id="IPR011089">
    <property type="entry name" value="GmrSD_C"/>
</dbReference>
<feature type="domain" description="GmrSD restriction endonucleases C-terminal" evidence="2">
    <location>
        <begin position="416"/>
        <end position="553"/>
    </location>
</feature>
<keyword evidence="4" id="KW-1185">Reference proteome</keyword>
<dbReference type="InterPro" id="IPR004919">
    <property type="entry name" value="GmrSD_N"/>
</dbReference>
<evidence type="ECO:0000259" key="1">
    <source>
        <dbReference type="Pfam" id="PF03235"/>
    </source>
</evidence>
<dbReference type="SUPFAM" id="SSF46767">
    <property type="entry name" value="Methylated DNA-protein cysteine methyltransferase, C-terminal domain"/>
    <property type="match status" value="1"/>
</dbReference>